<name>A0AAD0EXU6_FAUOS</name>
<sequence length="72" mass="7994">MTNKNQPFTLPPQGVSRAKQILQLLPIGKTSFYKLVKEGKFPAPIKLGANTTVWRNADVLAWLESLEQQATA</sequence>
<dbReference type="InterPro" id="IPR010260">
    <property type="entry name" value="AlpA"/>
</dbReference>
<reference evidence="2" key="2">
    <citation type="submission" date="2019-04" db="EMBL/GenBank/DDBJ databases">
        <title>Moraxella osloensis CCUG 73412, isolated from corneal scrapings as causative agent of keratitis.</title>
        <authorList>
            <person name="Connolly G."/>
            <person name="Jaen-Luchoro D."/>
            <person name="Pinyeiro-Iglesias B."/>
            <person name="Curry A."/>
            <person name="Knowles S."/>
            <person name="Moore E.R.B."/>
        </authorList>
    </citation>
    <scope>NUCLEOTIDE SEQUENCE</scope>
    <source>
        <strain evidence="2">CCUG 73412</strain>
    </source>
</reference>
<evidence type="ECO:0000313" key="2">
    <source>
        <dbReference type="EMBL" id="MDI4509360.1"/>
    </source>
</evidence>
<protein>
    <submittedName>
        <fullName evidence="2">AlpA family phage regulatory protein</fullName>
    </submittedName>
</protein>
<evidence type="ECO:0000313" key="1">
    <source>
        <dbReference type="EMBL" id="ATQ83929.1"/>
    </source>
</evidence>
<dbReference type="EMBL" id="SSCJ01000002">
    <property type="protein sequence ID" value="MDI4509360.1"/>
    <property type="molecule type" value="Genomic_DNA"/>
</dbReference>
<proteinExistence type="predicted"/>
<reference evidence="1" key="1">
    <citation type="submission" date="2017-11" db="EMBL/GenBank/DDBJ databases">
        <title>Complete Genome Sequence from Moraxella oslensis YHS isolated from human skin.</title>
        <authorList>
            <person name="Lee K."/>
            <person name="Lim J.Y."/>
            <person name="Hwang I."/>
        </authorList>
    </citation>
    <scope>NUCLEOTIDE SEQUENCE</scope>
    <source>
        <strain evidence="1">YHS</strain>
    </source>
</reference>
<dbReference type="EMBL" id="CP024176">
    <property type="protein sequence ID" value="ATQ83929.1"/>
    <property type="molecule type" value="Genomic_DNA"/>
</dbReference>
<dbReference type="Pfam" id="PF05930">
    <property type="entry name" value="Phage_AlpA"/>
    <property type="match status" value="1"/>
</dbReference>
<organism evidence="1">
    <name type="scientific">Faucicola osloensis</name>
    <name type="common">Moraxella osloensis</name>
    <dbReference type="NCBI Taxonomy" id="34062"/>
    <lineage>
        <taxon>Bacteria</taxon>
        <taxon>Pseudomonadati</taxon>
        <taxon>Pseudomonadota</taxon>
        <taxon>Gammaproteobacteria</taxon>
        <taxon>Moraxellales</taxon>
        <taxon>Moraxellaceae</taxon>
        <taxon>Faucicola</taxon>
    </lineage>
</organism>
<accession>A0AAD0EXU6</accession>
<gene>
    <name evidence="2" type="ORF">E6P75_03920</name>
    <name evidence="1" type="ORF">YHS_08890</name>
</gene>
<dbReference type="Gene3D" id="1.10.238.160">
    <property type="match status" value="1"/>
</dbReference>
<dbReference type="AlphaFoldDB" id="A0AAD0EXU6"/>